<dbReference type="InterPro" id="IPR013087">
    <property type="entry name" value="Znf_C2H2_type"/>
</dbReference>
<feature type="domain" description="C2H2-type" evidence="7">
    <location>
        <begin position="258"/>
        <end position="285"/>
    </location>
</feature>
<protein>
    <submittedName>
        <fullName evidence="9">Uncharacterized protein</fullName>
    </submittedName>
</protein>
<dbReference type="SUPFAM" id="SSF57716">
    <property type="entry name" value="Glucocorticoid receptor-like (DNA-binding domain)"/>
    <property type="match status" value="1"/>
</dbReference>
<dbReference type="InterPro" id="IPR012934">
    <property type="entry name" value="Znf_AD"/>
</dbReference>
<dbReference type="Gene3D" id="3.30.160.60">
    <property type="entry name" value="Classic Zinc Finger"/>
    <property type="match status" value="2"/>
</dbReference>
<dbReference type="PROSITE" id="PS00028">
    <property type="entry name" value="ZINC_FINGER_C2H2_1"/>
    <property type="match status" value="3"/>
</dbReference>
<proteinExistence type="predicted"/>
<sequence length="320" mass="36562">MFENICRLCLSNHDLGPIFVNSEQSESYTAILALTTGLKIEPNDGFPQKICSRCTELVNSALTLRNQCHAAHLKLVQMIQDEKSLMKDENNSSNSCENGENVYKNDFEHDSIEDCGDNTGLTKFEIEIQCDRLTDDQNGGNSKQDGDKVSRKKVREMYMELVEGVFNPKGPVKCKVCKKTVSSWECFRGHAKLHLHGKKVICEYCGKSFASSAQLKRHCMSFHGMARELACKHCSFLALDKPQLMVHERRMHTGERPYVCDVCAAAYFSRPCLVQHIETHRETATVQCEQCPQKFKSARHLARHRYKAHVRTRRKRSEVK</sequence>
<feature type="domain" description="C2H2-type" evidence="7">
    <location>
        <begin position="286"/>
        <end position="314"/>
    </location>
</feature>
<keyword evidence="1 6" id="KW-0479">Metal-binding</keyword>
<dbReference type="InterPro" id="IPR036236">
    <property type="entry name" value="Znf_C2H2_sf"/>
</dbReference>
<dbReference type="SMART" id="SM00355">
    <property type="entry name" value="ZnF_C2H2"/>
    <property type="match status" value="5"/>
</dbReference>
<evidence type="ECO:0000259" key="8">
    <source>
        <dbReference type="PROSITE" id="PS51915"/>
    </source>
</evidence>
<evidence type="ECO:0000256" key="5">
    <source>
        <dbReference type="PROSITE-ProRule" id="PRU00042"/>
    </source>
</evidence>
<keyword evidence="4 6" id="KW-0862">Zinc</keyword>
<dbReference type="FunFam" id="3.30.160.60:FF:000446">
    <property type="entry name" value="Zinc finger protein"/>
    <property type="match status" value="1"/>
</dbReference>
<reference evidence="9 10" key="1">
    <citation type="submission" date="2024-06" db="EMBL/GenBank/DDBJ databases">
        <title>A chromosome-level genome assembly of beet webworm, Loxostege sticticalis.</title>
        <authorList>
            <person name="Zhang Y."/>
        </authorList>
    </citation>
    <scope>NUCLEOTIDE SEQUENCE [LARGE SCALE GENOMIC DNA]</scope>
    <source>
        <strain evidence="9">AQ028</strain>
        <tissue evidence="9">Male pupae</tissue>
    </source>
</reference>
<keyword evidence="3 5" id="KW-0863">Zinc-finger</keyword>
<feature type="binding site" evidence="6">
    <location>
        <position position="6"/>
    </location>
    <ligand>
        <name>Zn(2+)</name>
        <dbReference type="ChEBI" id="CHEBI:29105"/>
    </ligand>
</feature>
<name>A0ABD0S2M1_LOXSC</name>
<feature type="binding site" evidence="6">
    <location>
        <position position="9"/>
    </location>
    <ligand>
        <name>Zn(2+)</name>
        <dbReference type="ChEBI" id="CHEBI:29105"/>
    </ligand>
</feature>
<evidence type="ECO:0000259" key="7">
    <source>
        <dbReference type="PROSITE" id="PS50157"/>
    </source>
</evidence>
<dbReference type="GO" id="GO:0005634">
    <property type="term" value="C:nucleus"/>
    <property type="evidence" value="ECO:0007669"/>
    <property type="project" value="UniProtKB-ARBA"/>
</dbReference>
<dbReference type="Pfam" id="PF13894">
    <property type="entry name" value="zf-C2H2_4"/>
    <property type="match status" value="1"/>
</dbReference>
<feature type="domain" description="C2H2-type" evidence="7">
    <location>
        <begin position="200"/>
        <end position="228"/>
    </location>
</feature>
<dbReference type="SMART" id="SM00868">
    <property type="entry name" value="zf-AD"/>
    <property type="match status" value="1"/>
</dbReference>
<keyword evidence="2" id="KW-0677">Repeat</keyword>
<dbReference type="Proteomes" id="UP001549921">
    <property type="component" value="Unassembled WGS sequence"/>
</dbReference>
<dbReference type="SUPFAM" id="SSF57667">
    <property type="entry name" value="beta-beta-alpha zinc fingers"/>
    <property type="match status" value="3"/>
</dbReference>
<dbReference type="Pfam" id="PF00096">
    <property type="entry name" value="zf-C2H2"/>
    <property type="match status" value="1"/>
</dbReference>
<dbReference type="AlphaFoldDB" id="A0ABD0S2M1"/>
<dbReference type="PANTHER" id="PTHR23226">
    <property type="entry name" value="ZINC FINGER AND SCAN DOMAIN-CONTAINING"/>
    <property type="match status" value="1"/>
</dbReference>
<dbReference type="Pfam" id="PF07776">
    <property type="entry name" value="zf-AD"/>
    <property type="match status" value="1"/>
</dbReference>
<dbReference type="PROSITE" id="PS50157">
    <property type="entry name" value="ZINC_FINGER_C2H2_2"/>
    <property type="match status" value="4"/>
</dbReference>
<evidence type="ECO:0000313" key="10">
    <source>
        <dbReference type="Proteomes" id="UP001549921"/>
    </source>
</evidence>
<feature type="binding site" evidence="6">
    <location>
        <position position="54"/>
    </location>
    <ligand>
        <name>Zn(2+)</name>
        <dbReference type="ChEBI" id="CHEBI:29105"/>
    </ligand>
</feature>
<evidence type="ECO:0000256" key="1">
    <source>
        <dbReference type="ARBA" id="ARBA00022723"/>
    </source>
</evidence>
<feature type="domain" description="ZAD" evidence="8">
    <location>
        <begin position="4"/>
        <end position="78"/>
    </location>
</feature>
<evidence type="ECO:0000313" key="9">
    <source>
        <dbReference type="EMBL" id="KAL0808315.1"/>
    </source>
</evidence>
<organism evidence="9 10">
    <name type="scientific">Loxostege sticticalis</name>
    <name type="common">Beet webworm moth</name>
    <dbReference type="NCBI Taxonomy" id="481309"/>
    <lineage>
        <taxon>Eukaryota</taxon>
        <taxon>Metazoa</taxon>
        <taxon>Ecdysozoa</taxon>
        <taxon>Arthropoda</taxon>
        <taxon>Hexapoda</taxon>
        <taxon>Insecta</taxon>
        <taxon>Pterygota</taxon>
        <taxon>Neoptera</taxon>
        <taxon>Endopterygota</taxon>
        <taxon>Lepidoptera</taxon>
        <taxon>Glossata</taxon>
        <taxon>Ditrysia</taxon>
        <taxon>Pyraloidea</taxon>
        <taxon>Crambidae</taxon>
        <taxon>Pyraustinae</taxon>
        <taxon>Loxostege</taxon>
    </lineage>
</organism>
<evidence type="ECO:0000256" key="3">
    <source>
        <dbReference type="ARBA" id="ARBA00022771"/>
    </source>
</evidence>
<feature type="domain" description="C2H2-type" evidence="7">
    <location>
        <begin position="229"/>
        <end position="257"/>
    </location>
</feature>
<gene>
    <name evidence="9" type="ORF">ABMA28_012805</name>
</gene>
<feature type="binding site" evidence="6">
    <location>
        <position position="51"/>
    </location>
    <ligand>
        <name>Zn(2+)</name>
        <dbReference type="ChEBI" id="CHEBI:29105"/>
    </ligand>
</feature>
<dbReference type="EMBL" id="JBEDNZ010000031">
    <property type="protein sequence ID" value="KAL0808315.1"/>
    <property type="molecule type" value="Genomic_DNA"/>
</dbReference>
<dbReference type="PANTHER" id="PTHR23226:SF429">
    <property type="entry name" value="CROL ALPHA"/>
    <property type="match status" value="1"/>
</dbReference>
<evidence type="ECO:0000256" key="4">
    <source>
        <dbReference type="ARBA" id="ARBA00022833"/>
    </source>
</evidence>
<dbReference type="Gene3D" id="3.40.1800.20">
    <property type="match status" value="1"/>
</dbReference>
<accession>A0ABD0S2M1</accession>
<evidence type="ECO:0000256" key="6">
    <source>
        <dbReference type="PROSITE-ProRule" id="PRU01263"/>
    </source>
</evidence>
<comment type="caution">
    <text evidence="9">The sequence shown here is derived from an EMBL/GenBank/DDBJ whole genome shotgun (WGS) entry which is preliminary data.</text>
</comment>
<dbReference type="GO" id="GO:0008270">
    <property type="term" value="F:zinc ion binding"/>
    <property type="evidence" value="ECO:0007669"/>
    <property type="project" value="UniProtKB-UniRule"/>
</dbReference>
<evidence type="ECO:0000256" key="2">
    <source>
        <dbReference type="ARBA" id="ARBA00022737"/>
    </source>
</evidence>
<dbReference type="PROSITE" id="PS51915">
    <property type="entry name" value="ZAD"/>
    <property type="match status" value="1"/>
</dbReference>